<gene>
    <name evidence="2" type="ORF">ENUP19_0161G0014</name>
</gene>
<sequence>MFNSLFSKHALVILGVLVSATSLYSPTQSVSKESGSISNKFISIGLNEIVSTSFNYNCNRIKTIISSIRFSLQILPQFISKYTENYWIKDIEQFMTVMGSILTYERVDLRMSS</sequence>
<reference evidence="2 3" key="1">
    <citation type="journal article" date="2019" name="PLoS Negl. Trop. Dis.">
        <title>Whole genome sequencing of Entamoeba nuttalli reveals mammalian host-related molecular signatures and a novel octapeptide-repeat surface protein.</title>
        <authorList>
            <person name="Tanaka M."/>
            <person name="Makiuchi T."/>
            <person name="Komiyama T."/>
            <person name="Shiina T."/>
            <person name="Osaki K."/>
            <person name="Tachibana H."/>
        </authorList>
    </citation>
    <scope>NUCLEOTIDE SEQUENCE [LARGE SCALE GENOMIC DNA]</scope>
    <source>
        <strain evidence="2 3">P19-061405</strain>
    </source>
</reference>
<feature type="chain" id="PRO_5045632094" evidence="1">
    <location>
        <begin position="21"/>
        <end position="113"/>
    </location>
</feature>
<dbReference type="Proteomes" id="UP001628156">
    <property type="component" value="Unassembled WGS sequence"/>
</dbReference>
<accession>A0ABQ0DLK3</accession>
<comment type="caution">
    <text evidence="2">The sequence shown here is derived from an EMBL/GenBank/DDBJ whole genome shotgun (WGS) entry which is preliminary data.</text>
</comment>
<evidence type="ECO:0000313" key="3">
    <source>
        <dbReference type="Proteomes" id="UP001628156"/>
    </source>
</evidence>
<evidence type="ECO:0000313" key="2">
    <source>
        <dbReference type="EMBL" id="GAB1223756.1"/>
    </source>
</evidence>
<organism evidence="2 3">
    <name type="scientific">Entamoeba nuttalli</name>
    <dbReference type="NCBI Taxonomy" id="412467"/>
    <lineage>
        <taxon>Eukaryota</taxon>
        <taxon>Amoebozoa</taxon>
        <taxon>Evosea</taxon>
        <taxon>Archamoebae</taxon>
        <taxon>Mastigamoebida</taxon>
        <taxon>Entamoebidae</taxon>
        <taxon>Entamoeba</taxon>
    </lineage>
</organism>
<dbReference type="EMBL" id="BAAFRS010000161">
    <property type="protein sequence ID" value="GAB1223756.1"/>
    <property type="molecule type" value="Genomic_DNA"/>
</dbReference>
<proteinExistence type="predicted"/>
<name>A0ABQ0DLK3_9EUKA</name>
<keyword evidence="3" id="KW-1185">Reference proteome</keyword>
<protein>
    <submittedName>
        <fullName evidence="2">Uncharacterized protein</fullName>
    </submittedName>
</protein>
<keyword evidence="1" id="KW-0732">Signal</keyword>
<feature type="signal peptide" evidence="1">
    <location>
        <begin position="1"/>
        <end position="20"/>
    </location>
</feature>
<evidence type="ECO:0000256" key="1">
    <source>
        <dbReference type="SAM" id="SignalP"/>
    </source>
</evidence>